<organism evidence="1 2">
    <name type="scientific">Ranitomeya imitator</name>
    <name type="common">mimic poison frog</name>
    <dbReference type="NCBI Taxonomy" id="111125"/>
    <lineage>
        <taxon>Eukaryota</taxon>
        <taxon>Metazoa</taxon>
        <taxon>Chordata</taxon>
        <taxon>Craniata</taxon>
        <taxon>Vertebrata</taxon>
        <taxon>Euteleostomi</taxon>
        <taxon>Amphibia</taxon>
        <taxon>Batrachia</taxon>
        <taxon>Anura</taxon>
        <taxon>Neobatrachia</taxon>
        <taxon>Hyloidea</taxon>
        <taxon>Dendrobatidae</taxon>
        <taxon>Dendrobatinae</taxon>
        <taxon>Ranitomeya</taxon>
    </lineage>
</organism>
<dbReference type="Gene3D" id="3.40.50.410">
    <property type="entry name" value="von Willebrand factor, type A domain"/>
    <property type="match status" value="1"/>
</dbReference>
<dbReference type="PANTHER" id="PTHR46478">
    <property type="entry name" value="VON WILLEBRAND FACTOR A DOMAIN-CONTAINING PROTEIN 3A"/>
    <property type="match status" value="1"/>
</dbReference>
<keyword evidence="2" id="KW-1185">Reference proteome</keyword>
<gene>
    <name evidence="1" type="ORF">RIMI_LOCUS8913226</name>
</gene>
<protein>
    <recommendedName>
        <fullName evidence="3">VWFA domain-containing protein</fullName>
    </recommendedName>
</protein>
<evidence type="ECO:0000313" key="2">
    <source>
        <dbReference type="Proteomes" id="UP001176940"/>
    </source>
</evidence>
<evidence type="ECO:0000313" key="1">
    <source>
        <dbReference type="EMBL" id="CAJ0940754.1"/>
    </source>
</evidence>
<dbReference type="SUPFAM" id="SSF53300">
    <property type="entry name" value="vWA-like"/>
    <property type="match status" value="1"/>
</dbReference>
<accession>A0ABN9LG55</accession>
<sequence>MHGPECQEERERRRKGVVKHLQFQPKELEEYIEQLEKTLKRYIQRLQWLLSGSRRLFGTISEDKKGFTYPDVKGVYLLTDGKPDISYNLLQAEHLLKSRNIKVHTVSFNSSERSGNEFLKTLAALSGGRYHSRQGDTDGHFVAHRMLTEGFSDEDDPVLPVFEGDDLKRLAKEIDRARRFVTQARSFRTLIMEKQMSASGDASLDGSDVSGHYEFIDTKHD</sequence>
<dbReference type="EMBL" id="CAUEEQ010018061">
    <property type="protein sequence ID" value="CAJ0940754.1"/>
    <property type="molecule type" value="Genomic_DNA"/>
</dbReference>
<reference evidence="1" key="1">
    <citation type="submission" date="2023-07" db="EMBL/GenBank/DDBJ databases">
        <authorList>
            <person name="Stuckert A."/>
        </authorList>
    </citation>
    <scope>NUCLEOTIDE SEQUENCE</scope>
</reference>
<proteinExistence type="predicted"/>
<dbReference type="Proteomes" id="UP001176940">
    <property type="component" value="Unassembled WGS sequence"/>
</dbReference>
<comment type="caution">
    <text evidence="1">The sequence shown here is derived from an EMBL/GenBank/DDBJ whole genome shotgun (WGS) entry which is preliminary data.</text>
</comment>
<name>A0ABN9LG55_9NEOB</name>
<evidence type="ECO:0008006" key="3">
    <source>
        <dbReference type="Google" id="ProtNLM"/>
    </source>
</evidence>
<dbReference type="PANTHER" id="PTHR46478:SF1">
    <property type="entry name" value="VON WILLEBRAND FACTOR A DOMAIN-CONTAINING PROTEIN 3A"/>
    <property type="match status" value="1"/>
</dbReference>
<dbReference type="InterPro" id="IPR036465">
    <property type="entry name" value="vWFA_dom_sf"/>
</dbReference>